<dbReference type="AlphaFoldDB" id="A0A1I1FVC2"/>
<dbReference type="GO" id="GO:0016740">
    <property type="term" value="F:transferase activity"/>
    <property type="evidence" value="ECO:0007669"/>
    <property type="project" value="UniProtKB-KW"/>
</dbReference>
<keyword evidence="3" id="KW-1185">Reference proteome</keyword>
<dbReference type="STRING" id="441112.SAMN04488094_102292"/>
<dbReference type="InterPro" id="IPR004045">
    <property type="entry name" value="Glutathione_S-Trfase_N"/>
</dbReference>
<dbReference type="RefSeq" id="WP_093359656.1">
    <property type="nucleotide sequence ID" value="NZ_FOLG01000002.1"/>
</dbReference>
<dbReference type="Pfam" id="PF13417">
    <property type="entry name" value="GST_N_3"/>
    <property type="match status" value="1"/>
</dbReference>
<gene>
    <name evidence="2" type="ORF">SAMN04488094_102292</name>
</gene>
<name>A0A1I1FVC2_9RHOB</name>
<dbReference type="Gene3D" id="1.20.1050.10">
    <property type="match status" value="1"/>
</dbReference>
<dbReference type="PANTHER" id="PTHR43968">
    <property type="match status" value="1"/>
</dbReference>
<dbReference type="Proteomes" id="UP000198728">
    <property type="component" value="Unassembled WGS sequence"/>
</dbReference>
<dbReference type="OrthoDB" id="9813092at2"/>
<dbReference type="Gene3D" id="3.40.30.10">
    <property type="entry name" value="Glutaredoxin"/>
    <property type="match status" value="1"/>
</dbReference>
<keyword evidence="2" id="KW-0808">Transferase</keyword>
<evidence type="ECO:0000313" key="3">
    <source>
        <dbReference type="Proteomes" id="UP000198728"/>
    </source>
</evidence>
<dbReference type="PANTHER" id="PTHR43968:SF6">
    <property type="entry name" value="GLUTATHIONE S-TRANSFERASE OMEGA"/>
    <property type="match status" value="1"/>
</dbReference>
<evidence type="ECO:0000313" key="2">
    <source>
        <dbReference type="EMBL" id="SFC02982.1"/>
    </source>
</evidence>
<dbReference type="CDD" id="cd00570">
    <property type="entry name" value="GST_N_family"/>
    <property type="match status" value="1"/>
</dbReference>
<sequence length="264" mass="30268">MSGITIYHIPVCPFSQRVEILLTLKGMKDRVNFHVVDVTEPRPDWLTAKTGGAVPLPVLETADGRILRESLVILRYIEELWPDPQVARSDPFERAVERMLITREGGFADIGYGMVLNQDRTQTERFREKMDAHYLGMSRFLDRHAPDGPFLFEDFGLAEAVFTPLFMRFWFLEYYEDYRLPDGPEAARVRRWHAACLDHPAAQQVSYREIVTLYYDYALGVGNGGVLPGREKSSFVFEPDWSDRPMPPAQKYGSPASDFQLGLL</sequence>
<dbReference type="InterPro" id="IPR036282">
    <property type="entry name" value="Glutathione-S-Trfase_C_sf"/>
</dbReference>
<accession>A0A1I1FVC2</accession>
<dbReference type="GO" id="GO:0005737">
    <property type="term" value="C:cytoplasm"/>
    <property type="evidence" value="ECO:0007669"/>
    <property type="project" value="TreeGrafter"/>
</dbReference>
<dbReference type="PROSITE" id="PS50404">
    <property type="entry name" value="GST_NTER"/>
    <property type="match status" value="1"/>
</dbReference>
<feature type="domain" description="GST N-terminal" evidence="1">
    <location>
        <begin position="2"/>
        <end position="85"/>
    </location>
</feature>
<reference evidence="2 3" key="1">
    <citation type="submission" date="2016-10" db="EMBL/GenBank/DDBJ databases">
        <authorList>
            <person name="de Groot N.N."/>
        </authorList>
    </citation>
    <scope>NUCLEOTIDE SEQUENCE [LARGE SCALE GENOMIC DNA]</scope>
    <source>
        <strain evidence="2 3">DSM 19548</strain>
    </source>
</reference>
<dbReference type="InterPro" id="IPR036249">
    <property type="entry name" value="Thioredoxin-like_sf"/>
</dbReference>
<dbReference type="InterPro" id="IPR050983">
    <property type="entry name" value="GST_Omega/HSP26"/>
</dbReference>
<proteinExistence type="predicted"/>
<dbReference type="EMBL" id="FOLG01000002">
    <property type="protein sequence ID" value="SFC02982.1"/>
    <property type="molecule type" value="Genomic_DNA"/>
</dbReference>
<protein>
    <submittedName>
        <fullName evidence="2">Glutathione S-transferase</fullName>
    </submittedName>
</protein>
<dbReference type="SUPFAM" id="SSF47616">
    <property type="entry name" value="GST C-terminal domain-like"/>
    <property type="match status" value="1"/>
</dbReference>
<organism evidence="2 3">
    <name type="scientific">Tropicimonas isoalkanivorans</name>
    <dbReference type="NCBI Taxonomy" id="441112"/>
    <lineage>
        <taxon>Bacteria</taxon>
        <taxon>Pseudomonadati</taxon>
        <taxon>Pseudomonadota</taxon>
        <taxon>Alphaproteobacteria</taxon>
        <taxon>Rhodobacterales</taxon>
        <taxon>Roseobacteraceae</taxon>
        <taxon>Tropicimonas</taxon>
    </lineage>
</organism>
<evidence type="ECO:0000259" key="1">
    <source>
        <dbReference type="PROSITE" id="PS50404"/>
    </source>
</evidence>
<dbReference type="SUPFAM" id="SSF52833">
    <property type="entry name" value="Thioredoxin-like"/>
    <property type="match status" value="1"/>
</dbReference>